<organism evidence="4 5">
    <name type="scientific">Lacticaseibacillus paracasei subsp. paracasei Lpp14</name>
    <dbReference type="NCBI Taxonomy" id="1256204"/>
    <lineage>
        <taxon>Bacteria</taxon>
        <taxon>Bacillati</taxon>
        <taxon>Bacillota</taxon>
        <taxon>Bacilli</taxon>
        <taxon>Lactobacillales</taxon>
        <taxon>Lactobacillaceae</taxon>
        <taxon>Lacticaseibacillus</taxon>
    </lineage>
</organism>
<dbReference type="Proteomes" id="UP000014264">
    <property type="component" value="Unassembled WGS sequence"/>
</dbReference>
<comment type="caution">
    <text evidence="4">The sequence shown here is derived from an EMBL/GenBank/DDBJ whole genome shotgun (WGS) entry which is preliminary data.</text>
</comment>
<evidence type="ECO:0000313" key="5">
    <source>
        <dbReference type="Proteomes" id="UP000014264"/>
    </source>
</evidence>
<dbReference type="GO" id="GO:0003677">
    <property type="term" value="F:DNA binding"/>
    <property type="evidence" value="ECO:0007669"/>
    <property type="project" value="InterPro"/>
</dbReference>
<evidence type="ECO:0000256" key="1">
    <source>
        <dbReference type="ARBA" id="ARBA00023015"/>
    </source>
</evidence>
<feature type="domain" description="HTH luxR-type" evidence="3">
    <location>
        <begin position="1"/>
        <end position="23"/>
    </location>
</feature>
<evidence type="ECO:0000313" key="4">
    <source>
        <dbReference type="EMBL" id="EPC69271.1"/>
    </source>
</evidence>
<dbReference type="InterPro" id="IPR036388">
    <property type="entry name" value="WH-like_DNA-bd_sf"/>
</dbReference>
<reference evidence="4 5" key="1">
    <citation type="journal article" date="2013" name="PLoS ONE">
        <title>Lactobacillus paracasei comparative genomics: towards species pan-genome definition and exploitation of diversity.</title>
        <authorList>
            <person name="Smokvina T."/>
            <person name="Wels M."/>
            <person name="Polka J."/>
            <person name="Chervaux C."/>
            <person name="Brisse S."/>
            <person name="Boekhorst J."/>
            <person name="van Hylckama Vlieg J.E."/>
            <person name="Siezen R.J."/>
        </authorList>
    </citation>
    <scope>NUCLEOTIDE SEQUENCE [LARGE SCALE GENOMIC DNA]</scope>
    <source>
        <strain evidence="4 5">Lpp14</strain>
    </source>
</reference>
<keyword evidence="1" id="KW-0805">Transcription regulation</keyword>
<dbReference type="GO" id="GO:0006355">
    <property type="term" value="P:regulation of DNA-templated transcription"/>
    <property type="evidence" value="ECO:0007669"/>
    <property type="project" value="InterPro"/>
</dbReference>
<evidence type="ECO:0000256" key="2">
    <source>
        <dbReference type="ARBA" id="ARBA00023163"/>
    </source>
</evidence>
<dbReference type="Gene3D" id="1.10.10.10">
    <property type="entry name" value="Winged helix-like DNA-binding domain superfamily/Winged helix DNA-binding domain"/>
    <property type="match status" value="1"/>
</dbReference>
<name>A0A829H2D2_LACPA</name>
<sequence>SAIFSKLGVHNRIEAVQMAKKNKWLE</sequence>
<accession>A0A829H2D2</accession>
<keyword evidence="2" id="KW-0804">Transcription</keyword>
<dbReference type="InterPro" id="IPR016032">
    <property type="entry name" value="Sig_transdc_resp-reg_C-effctor"/>
</dbReference>
<dbReference type="PROSITE" id="PS50043">
    <property type="entry name" value="HTH_LUXR_2"/>
    <property type="match status" value="1"/>
</dbReference>
<dbReference type="AlphaFoldDB" id="A0A829H2D2"/>
<protein>
    <submittedName>
        <fullName evidence="4">Transcriptional regulatory protein desR</fullName>
    </submittedName>
</protein>
<feature type="non-terminal residue" evidence="4">
    <location>
        <position position="1"/>
    </location>
</feature>
<dbReference type="InterPro" id="IPR000792">
    <property type="entry name" value="Tscrpt_reg_LuxR_C"/>
</dbReference>
<proteinExistence type="predicted"/>
<dbReference type="EMBL" id="ANJZ01000024">
    <property type="protein sequence ID" value="EPC69271.1"/>
    <property type="molecule type" value="Genomic_DNA"/>
</dbReference>
<dbReference type="SUPFAM" id="SSF46894">
    <property type="entry name" value="C-terminal effector domain of the bipartite response regulators"/>
    <property type="match status" value="1"/>
</dbReference>
<evidence type="ECO:0000259" key="3">
    <source>
        <dbReference type="PROSITE" id="PS50043"/>
    </source>
</evidence>
<gene>
    <name evidence="4" type="ORF">Lpp14_00819</name>
</gene>